<keyword evidence="2" id="KW-0378">Hydrolase</keyword>
<evidence type="ECO:0000256" key="2">
    <source>
        <dbReference type="ARBA" id="ARBA00022801"/>
    </source>
</evidence>
<dbReference type="CDD" id="cd01637">
    <property type="entry name" value="IMPase_like"/>
    <property type="match status" value="1"/>
</dbReference>
<feature type="binding site" evidence="4">
    <location>
        <position position="228"/>
    </location>
    <ligand>
        <name>Mg(2+)</name>
        <dbReference type="ChEBI" id="CHEBI:18420"/>
        <label>1</label>
        <note>catalytic</note>
    </ligand>
</feature>
<feature type="binding site" evidence="4">
    <location>
        <position position="109"/>
    </location>
    <ligand>
        <name>Mg(2+)</name>
        <dbReference type="ChEBI" id="CHEBI:18420"/>
        <label>1</label>
        <note>catalytic</note>
    </ligand>
</feature>
<evidence type="ECO:0000256" key="1">
    <source>
        <dbReference type="ARBA" id="ARBA00022723"/>
    </source>
</evidence>
<dbReference type="InterPro" id="IPR000760">
    <property type="entry name" value="Inositol_monophosphatase-like"/>
</dbReference>
<keyword evidence="3 4" id="KW-0460">Magnesium</keyword>
<feature type="binding site" evidence="4">
    <location>
        <position position="108"/>
    </location>
    <ligand>
        <name>Mg(2+)</name>
        <dbReference type="ChEBI" id="CHEBI:18420"/>
        <label>1</label>
        <note>catalytic</note>
    </ligand>
</feature>
<gene>
    <name evidence="5" type="ORF">D7044_14200</name>
</gene>
<dbReference type="SUPFAM" id="SSF56655">
    <property type="entry name" value="Carbohydrate phosphatase"/>
    <property type="match status" value="1"/>
</dbReference>
<dbReference type="GO" id="GO:0007165">
    <property type="term" value="P:signal transduction"/>
    <property type="evidence" value="ECO:0007669"/>
    <property type="project" value="TreeGrafter"/>
</dbReference>
<evidence type="ECO:0000313" key="5">
    <source>
        <dbReference type="EMBL" id="RKN32389.1"/>
    </source>
</evidence>
<dbReference type="Pfam" id="PF00459">
    <property type="entry name" value="Inositol_P"/>
    <property type="match status" value="1"/>
</dbReference>
<comment type="caution">
    <text evidence="5">The sequence shown here is derived from an EMBL/GenBank/DDBJ whole genome shotgun (WGS) entry which is preliminary data.</text>
</comment>
<dbReference type="EMBL" id="RAZT01000006">
    <property type="protein sequence ID" value="RKN32389.1"/>
    <property type="molecule type" value="Genomic_DNA"/>
</dbReference>
<dbReference type="InterPro" id="IPR020583">
    <property type="entry name" value="Inositol_monoP_metal-BS"/>
</dbReference>
<comment type="cofactor">
    <cofactor evidence="4">
        <name>Mg(2+)</name>
        <dbReference type="ChEBI" id="CHEBI:18420"/>
    </cofactor>
</comment>
<dbReference type="Gene3D" id="3.40.190.80">
    <property type="match status" value="1"/>
</dbReference>
<evidence type="ECO:0000256" key="3">
    <source>
        <dbReference type="ARBA" id="ARBA00022842"/>
    </source>
</evidence>
<feature type="binding site" evidence="4">
    <location>
        <position position="106"/>
    </location>
    <ligand>
        <name>Mg(2+)</name>
        <dbReference type="ChEBI" id="CHEBI:18420"/>
        <label>1</label>
        <note>catalytic</note>
    </ligand>
</feature>
<dbReference type="GO" id="GO:0006020">
    <property type="term" value="P:inositol metabolic process"/>
    <property type="evidence" value="ECO:0007669"/>
    <property type="project" value="TreeGrafter"/>
</dbReference>
<dbReference type="AlphaFoldDB" id="A0A3A9Y527"/>
<sequence length="278" mass="30091">MWSAGLTLPHRLLRGGAGLIGSAAVGSADDLQLAFDTADLAAELALAQFESGVSATLKADGTPVTEADRAVERLLRETLSEARPEDAFLGEELGQLGESDRVWILDPIDGTGFFSRGDPNWRIHIALEIRGITQVALVTSPALRRCWWATRGGGAFESSWPREESKTRRLKVSSTSTLADAVLDALDDESRDRLPPSAARATASPLPLIELVRGEIDAFLAERYHKWDHAPWVLLVEEAGGRFTDRTGGRANDQGGGLYSNAILHSQLLASLRYPARP</sequence>
<dbReference type="Proteomes" id="UP000275865">
    <property type="component" value="Unassembled WGS sequence"/>
</dbReference>
<dbReference type="PRINTS" id="PR00377">
    <property type="entry name" value="IMPHPHTASES"/>
</dbReference>
<accession>A0A3A9Y527</accession>
<protein>
    <submittedName>
        <fullName evidence="5">Inositol monophosphatase</fullName>
    </submittedName>
</protein>
<dbReference type="GO" id="GO:0046872">
    <property type="term" value="F:metal ion binding"/>
    <property type="evidence" value="ECO:0007669"/>
    <property type="project" value="UniProtKB-KW"/>
</dbReference>
<evidence type="ECO:0000256" key="4">
    <source>
        <dbReference type="PIRSR" id="PIRSR600760-2"/>
    </source>
</evidence>
<dbReference type="PANTHER" id="PTHR20854:SF4">
    <property type="entry name" value="INOSITOL-1-MONOPHOSPHATASE-RELATED"/>
    <property type="match status" value="1"/>
</dbReference>
<feature type="binding site" evidence="4">
    <location>
        <position position="91"/>
    </location>
    <ligand>
        <name>Mg(2+)</name>
        <dbReference type="ChEBI" id="CHEBI:18420"/>
        <label>1</label>
        <note>catalytic</note>
    </ligand>
</feature>
<organism evidence="5 6">
    <name type="scientific">Micromonospora musae</name>
    <dbReference type="NCBI Taxonomy" id="1894970"/>
    <lineage>
        <taxon>Bacteria</taxon>
        <taxon>Bacillati</taxon>
        <taxon>Actinomycetota</taxon>
        <taxon>Actinomycetes</taxon>
        <taxon>Micromonosporales</taxon>
        <taxon>Micromonosporaceae</taxon>
        <taxon>Micromonospora</taxon>
    </lineage>
</organism>
<keyword evidence="1 4" id="KW-0479">Metal-binding</keyword>
<dbReference type="PANTHER" id="PTHR20854">
    <property type="entry name" value="INOSITOL MONOPHOSPHATASE"/>
    <property type="match status" value="1"/>
</dbReference>
<reference evidence="5 6" key="1">
    <citation type="submission" date="2018-09" db="EMBL/GenBank/DDBJ databases">
        <title>Micromonospora sp. nov. MS1-9, isolated from a root of Musa sp.</title>
        <authorList>
            <person name="Kuncharoen N."/>
            <person name="Kudo T."/>
            <person name="Ohkuma M."/>
            <person name="Yuki M."/>
            <person name="Tanasupawat S."/>
        </authorList>
    </citation>
    <scope>NUCLEOTIDE SEQUENCE [LARGE SCALE GENOMIC DNA]</scope>
    <source>
        <strain evidence="5 6">MS1-9</strain>
    </source>
</reference>
<dbReference type="Gene3D" id="3.30.540.10">
    <property type="entry name" value="Fructose-1,6-Bisphosphatase, subunit A, domain 1"/>
    <property type="match status" value="1"/>
</dbReference>
<name>A0A3A9Y527_9ACTN</name>
<dbReference type="PROSITE" id="PS00629">
    <property type="entry name" value="IMP_1"/>
    <property type="match status" value="1"/>
</dbReference>
<proteinExistence type="predicted"/>
<evidence type="ECO:0000313" key="6">
    <source>
        <dbReference type="Proteomes" id="UP000275865"/>
    </source>
</evidence>
<dbReference type="GO" id="GO:0008934">
    <property type="term" value="F:inositol monophosphate 1-phosphatase activity"/>
    <property type="evidence" value="ECO:0007669"/>
    <property type="project" value="TreeGrafter"/>
</dbReference>